<evidence type="ECO:0000313" key="4">
    <source>
        <dbReference type="EMBL" id="KAG5274474.1"/>
    </source>
</evidence>
<proteinExistence type="predicted"/>
<dbReference type="PANTHER" id="PTHR12306">
    <property type="entry name" value="CELL DEATH ACTIVATOR CIDE"/>
    <property type="match status" value="1"/>
</dbReference>
<protein>
    <recommendedName>
        <fullName evidence="3">CIDE-N domain-containing protein</fullName>
    </recommendedName>
</protein>
<keyword evidence="5" id="KW-1185">Reference proteome</keyword>
<dbReference type="Pfam" id="PF02017">
    <property type="entry name" value="CIDE-N"/>
    <property type="match status" value="1"/>
</dbReference>
<dbReference type="EMBL" id="JADWDJ010000010">
    <property type="protein sequence ID" value="KAG5274474.1"/>
    <property type="molecule type" value="Genomic_DNA"/>
</dbReference>
<dbReference type="Proteomes" id="UP000823561">
    <property type="component" value="Chromosome 10"/>
</dbReference>
<evidence type="ECO:0000313" key="5">
    <source>
        <dbReference type="Proteomes" id="UP000823561"/>
    </source>
</evidence>
<comment type="caution">
    <text evidence="4">The sequence shown here is derived from an EMBL/GenBank/DDBJ whole genome shotgun (WGS) entry which is preliminary data.</text>
</comment>
<evidence type="ECO:0000259" key="3">
    <source>
        <dbReference type="PROSITE" id="PS51135"/>
    </source>
</evidence>
<accession>A0AAV6GH51</accession>
<feature type="domain" description="CIDE-N" evidence="3">
    <location>
        <begin position="82"/>
        <end position="158"/>
    </location>
</feature>
<sequence>MHRLCSQWVRVIPSHSSGAICFRRERERESSSILTCQETMTMEYAKRSLSLLTPTSLSRCVSASVAASASMTQQLLTGSTPCQRPFRVANADRTVKKGIMADSLRDLLDKVMDGLHVSCVSALVLDEDGTGVDTEDFFQTLRDNTVLVVLEKGQKWTPSDQATLVKAQHVSRSPGCRKDVAKLTFDLYKNHPKEFIGCLNVKATLYGVYTLSYNLRCYEAKRILKEALRWTLFTMQTTGHALLGTSCYMQALLDEEEDQEQQVLAQLKAPKKCHVPGYLWG</sequence>
<gene>
    <name evidence="4" type="ORF">AALO_G00136700</name>
</gene>
<reference evidence="4" key="1">
    <citation type="submission" date="2020-10" db="EMBL/GenBank/DDBJ databases">
        <title>Chromosome-scale genome assembly of the Allis shad, Alosa alosa.</title>
        <authorList>
            <person name="Margot Z."/>
            <person name="Christophe K."/>
            <person name="Cabau C."/>
            <person name="Louis A."/>
            <person name="Berthelot C."/>
            <person name="Parey E."/>
            <person name="Roest Crollius H."/>
            <person name="Montfort J."/>
            <person name="Robinson-Rechavi M."/>
            <person name="Bucao C."/>
            <person name="Bouchez O."/>
            <person name="Gislard M."/>
            <person name="Lluch J."/>
            <person name="Milhes M."/>
            <person name="Lampietro C."/>
            <person name="Lopez Roques C."/>
            <person name="Donnadieu C."/>
            <person name="Braasch I."/>
            <person name="Desvignes T."/>
            <person name="Postlethwait J."/>
            <person name="Bobe J."/>
            <person name="Guiguen Y."/>
        </authorList>
    </citation>
    <scope>NUCLEOTIDE SEQUENCE</scope>
    <source>
        <strain evidence="4">M-15738</strain>
        <tissue evidence="4">Blood</tissue>
    </source>
</reference>
<organism evidence="4 5">
    <name type="scientific">Alosa alosa</name>
    <name type="common">allis shad</name>
    <dbReference type="NCBI Taxonomy" id="278164"/>
    <lineage>
        <taxon>Eukaryota</taxon>
        <taxon>Metazoa</taxon>
        <taxon>Chordata</taxon>
        <taxon>Craniata</taxon>
        <taxon>Vertebrata</taxon>
        <taxon>Euteleostomi</taxon>
        <taxon>Actinopterygii</taxon>
        <taxon>Neopterygii</taxon>
        <taxon>Teleostei</taxon>
        <taxon>Clupei</taxon>
        <taxon>Clupeiformes</taxon>
        <taxon>Clupeoidei</taxon>
        <taxon>Clupeidae</taxon>
        <taxon>Alosa</taxon>
    </lineage>
</organism>
<dbReference type="GO" id="GO:0006915">
    <property type="term" value="P:apoptotic process"/>
    <property type="evidence" value="ECO:0007669"/>
    <property type="project" value="UniProtKB-UniRule"/>
</dbReference>
<dbReference type="Gene3D" id="3.10.20.10">
    <property type="match status" value="1"/>
</dbReference>
<dbReference type="SMART" id="SM00266">
    <property type="entry name" value="CAD"/>
    <property type="match status" value="1"/>
</dbReference>
<evidence type="ECO:0000256" key="1">
    <source>
        <dbReference type="ARBA" id="ARBA00022703"/>
    </source>
</evidence>
<evidence type="ECO:0000256" key="2">
    <source>
        <dbReference type="PROSITE-ProRule" id="PRU00447"/>
    </source>
</evidence>
<dbReference type="PANTHER" id="PTHR12306:SF9">
    <property type="entry name" value="LIPID TRANSFERASE CIDEC"/>
    <property type="match status" value="1"/>
</dbReference>
<name>A0AAV6GH51_9TELE</name>
<dbReference type="InterPro" id="IPR003508">
    <property type="entry name" value="CIDE-N_dom"/>
</dbReference>
<dbReference type="AlphaFoldDB" id="A0AAV6GH51"/>
<keyword evidence="1 2" id="KW-0053">Apoptosis</keyword>
<dbReference type="GO" id="GO:0042981">
    <property type="term" value="P:regulation of apoptotic process"/>
    <property type="evidence" value="ECO:0007669"/>
    <property type="project" value="TreeGrafter"/>
</dbReference>
<dbReference type="PROSITE" id="PS51135">
    <property type="entry name" value="CIDE_N"/>
    <property type="match status" value="1"/>
</dbReference>
<dbReference type="SUPFAM" id="SSF54277">
    <property type="entry name" value="CAD &amp; PB1 domains"/>
    <property type="match status" value="1"/>
</dbReference>